<dbReference type="PROSITE" id="PS50110">
    <property type="entry name" value="RESPONSE_REGULATORY"/>
    <property type="match status" value="1"/>
</dbReference>
<sequence>MKKVLIVDDEPVIREGLPYIIDWQEYGFEIVGSAQNGKEGIKLIKEYQPDLVITDIRMPEMDGLEMIQTAQKRGETFYSIILSGYSEFTYAQKAIRLGTVSYLLKPIDEDELTDILLGIRKKVDKQKETNNDIYNVLRKNIFEGDFTPCTQEYRLACLIRFSNQSIAREFQTRIRENKNVLCYLLTHDDYTYILTLILDDFDLNTLERELLSIASQEGEVILQSSWQNKSSHLKQLYKEIRKLKDITFSYANLGLISNERIKSLQAKTHFTGNITEQLLKDILYDGDLANSLFKYKENFRYHSLHENEIKWNVSKEFQSVVNNVIDTINPTDRERLQEVVNTAEKSIARSRTMEQLMKEMENSYRVLQQIVNESFNRINTIQEIERYTQKHYKEDLNLKIISEHFNYNNAYIGKKFKKETGKSYSQYLDEIRMGKAKQLLKDSNLMIYEIAERTGYANLDYFYKKFKRHCGMSPNEYRKLQGNG</sequence>
<evidence type="ECO:0000256" key="8">
    <source>
        <dbReference type="PROSITE-ProRule" id="PRU00169"/>
    </source>
</evidence>
<dbReference type="GeneID" id="56350362"/>
<dbReference type="SUPFAM" id="SSF52172">
    <property type="entry name" value="CheY-like"/>
    <property type="match status" value="1"/>
</dbReference>
<feature type="modified residue" description="4-aspartylphosphate" evidence="8">
    <location>
        <position position="55"/>
    </location>
</feature>
<keyword evidence="6" id="KW-0238">DNA-binding</keyword>
<evidence type="ECO:0000256" key="3">
    <source>
        <dbReference type="ARBA" id="ARBA00022553"/>
    </source>
</evidence>
<dbReference type="InterPro" id="IPR020449">
    <property type="entry name" value="Tscrpt_reg_AraC-type_HTH"/>
</dbReference>
<keyword evidence="4" id="KW-0902">Two-component regulatory system</keyword>
<protein>
    <submittedName>
        <fullName evidence="9">Uncharacterized protein</fullName>
    </submittedName>
</protein>
<evidence type="ECO:0000256" key="7">
    <source>
        <dbReference type="ARBA" id="ARBA00023163"/>
    </source>
</evidence>
<keyword evidence="10" id="KW-1185">Reference proteome</keyword>
<dbReference type="GO" id="GO:0005737">
    <property type="term" value="C:cytoplasm"/>
    <property type="evidence" value="ECO:0007669"/>
    <property type="project" value="UniProtKB-SubCell"/>
</dbReference>
<dbReference type="Pfam" id="PF00072">
    <property type="entry name" value="Response_reg"/>
    <property type="match status" value="1"/>
</dbReference>
<dbReference type="PATRIC" id="fig|1397.4.peg.3981"/>
<dbReference type="AlphaFoldDB" id="A0A0J1IMI1"/>
<dbReference type="Gene3D" id="3.40.50.2300">
    <property type="match status" value="1"/>
</dbReference>
<evidence type="ECO:0000313" key="10">
    <source>
        <dbReference type="Proteomes" id="UP000036045"/>
    </source>
</evidence>
<dbReference type="PRINTS" id="PR00032">
    <property type="entry name" value="HTHARAC"/>
</dbReference>
<dbReference type="GO" id="GO:0003700">
    <property type="term" value="F:DNA-binding transcription factor activity"/>
    <property type="evidence" value="ECO:0007669"/>
    <property type="project" value="InterPro"/>
</dbReference>
<dbReference type="SMART" id="SM00342">
    <property type="entry name" value="HTH_ARAC"/>
    <property type="match status" value="1"/>
</dbReference>
<dbReference type="PROSITE" id="PS00041">
    <property type="entry name" value="HTH_ARAC_FAMILY_1"/>
    <property type="match status" value="1"/>
</dbReference>
<dbReference type="SMART" id="SM00448">
    <property type="entry name" value="REC"/>
    <property type="match status" value="1"/>
</dbReference>
<dbReference type="CDD" id="cd17536">
    <property type="entry name" value="REC_YesN-like"/>
    <property type="match status" value="1"/>
</dbReference>
<dbReference type="PANTHER" id="PTHR42713">
    <property type="entry name" value="HISTIDINE KINASE-RELATED"/>
    <property type="match status" value="1"/>
</dbReference>
<comment type="caution">
    <text evidence="9">The sequence shown here is derived from an EMBL/GenBank/DDBJ whole genome shotgun (WGS) entry which is preliminary data.</text>
</comment>
<comment type="subcellular location">
    <subcellularLocation>
        <location evidence="1">Cytoplasm</location>
    </subcellularLocation>
</comment>
<keyword evidence="7" id="KW-0804">Transcription</keyword>
<dbReference type="PROSITE" id="PS01124">
    <property type="entry name" value="HTH_ARAC_FAMILY_2"/>
    <property type="match status" value="1"/>
</dbReference>
<dbReference type="EMBL" id="LDPH01000004">
    <property type="protein sequence ID" value="KLV27182.1"/>
    <property type="molecule type" value="Genomic_DNA"/>
</dbReference>
<evidence type="ECO:0000256" key="5">
    <source>
        <dbReference type="ARBA" id="ARBA00023015"/>
    </source>
</evidence>
<dbReference type="GO" id="GO:0043565">
    <property type="term" value="F:sequence-specific DNA binding"/>
    <property type="evidence" value="ECO:0007669"/>
    <property type="project" value="InterPro"/>
</dbReference>
<dbReference type="InterPro" id="IPR001789">
    <property type="entry name" value="Sig_transdc_resp-reg_receiver"/>
</dbReference>
<evidence type="ECO:0000256" key="1">
    <source>
        <dbReference type="ARBA" id="ARBA00004496"/>
    </source>
</evidence>
<dbReference type="RefSeq" id="WP_047941148.1">
    <property type="nucleotide sequence ID" value="NZ_CP053989.1"/>
</dbReference>
<reference evidence="9 10" key="1">
    <citation type="submission" date="2015-05" db="EMBL/GenBank/DDBJ databases">
        <title>Whole genome sequence and identification of bacterial endophytes from Costus igneus.</title>
        <authorList>
            <person name="Lee Y.P."/>
            <person name="Gan H.M."/>
            <person name="Eng W."/>
            <person name="Wheatley M.S."/>
            <person name="Caraballo A."/>
            <person name="Polter S."/>
            <person name="Savka M.A."/>
            <person name="Hudson A.O."/>
        </authorList>
    </citation>
    <scope>NUCLEOTIDE SEQUENCE [LARGE SCALE GENOMIC DNA]</scope>
    <source>
        <strain evidence="9 10">RIT379</strain>
    </source>
</reference>
<dbReference type="InterPro" id="IPR051552">
    <property type="entry name" value="HptR"/>
</dbReference>
<dbReference type="InterPro" id="IPR009057">
    <property type="entry name" value="Homeodomain-like_sf"/>
</dbReference>
<dbReference type="SUPFAM" id="SSF46689">
    <property type="entry name" value="Homeodomain-like"/>
    <property type="match status" value="1"/>
</dbReference>
<gene>
    <name evidence="9" type="ORF">ABW02_06550</name>
</gene>
<evidence type="ECO:0000256" key="4">
    <source>
        <dbReference type="ARBA" id="ARBA00023012"/>
    </source>
</evidence>
<keyword evidence="3 8" id="KW-0597">Phosphoprotein</keyword>
<dbReference type="GO" id="GO:0000160">
    <property type="term" value="P:phosphorelay signal transduction system"/>
    <property type="evidence" value="ECO:0007669"/>
    <property type="project" value="UniProtKB-KW"/>
</dbReference>
<dbReference type="PANTHER" id="PTHR42713:SF3">
    <property type="entry name" value="TRANSCRIPTIONAL REGULATORY PROTEIN HPTR"/>
    <property type="match status" value="1"/>
</dbReference>
<name>A0A0J1IMI1_NIACI</name>
<dbReference type="InterPro" id="IPR011006">
    <property type="entry name" value="CheY-like_superfamily"/>
</dbReference>
<dbReference type="InterPro" id="IPR018060">
    <property type="entry name" value="HTH_AraC"/>
</dbReference>
<evidence type="ECO:0000256" key="6">
    <source>
        <dbReference type="ARBA" id="ARBA00023125"/>
    </source>
</evidence>
<keyword evidence="5" id="KW-0805">Transcription regulation</keyword>
<proteinExistence type="predicted"/>
<dbReference type="Gene3D" id="1.10.10.60">
    <property type="entry name" value="Homeodomain-like"/>
    <property type="match status" value="2"/>
</dbReference>
<dbReference type="InterPro" id="IPR018062">
    <property type="entry name" value="HTH_AraC-typ_CS"/>
</dbReference>
<dbReference type="OrthoDB" id="342399at2"/>
<dbReference type="Proteomes" id="UP000036045">
    <property type="component" value="Unassembled WGS sequence"/>
</dbReference>
<evidence type="ECO:0000313" key="9">
    <source>
        <dbReference type="EMBL" id="KLV27182.1"/>
    </source>
</evidence>
<keyword evidence="2" id="KW-0963">Cytoplasm</keyword>
<accession>A0A0J1IMI1</accession>
<organism evidence="9 10">
    <name type="scientific">Niallia circulans</name>
    <name type="common">Bacillus circulans</name>
    <dbReference type="NCBI Taxonomy" id="1397"/>
    <lineage>
        <taxon>Bacteria</taxon>
        <taxon>Bacillati</taxon>
        <taxon>Bacillota</taxon>
        <taxon>Bacilli</taxon>
        <taxon>Bacillales</taxon>
        <taxon>Bacillaceae</taxon>
        <taxon>Niallia</taxon>
    </lineage>
</organism>
<dbReference type="Pfam" id="PF12833">
    <property type="entry name" value="HTH_18"/>
    <property type="match status" value="1"/>
</dbReference>
<evidence type="ECO:0000256" key="2">
    <source>
        <dbReference type="ARBA" id="ARBA00022490"/>
    </source>
</evidence>